<gene>
    <name evidence="5" type="ORF">ACFPOE_07470</name>
</gene>
<evidence type="ECO:0000256" key="1">
    <source>
        <dbReference type="SAM" id="MobiDB-lite"/>
    </source>
</evidence>
<feature type="region of interest" description="Disordered" evidence="1">
    <location>
        <begin position="139"/>
        <end position="202"/>
    </location>
</feature>
<keyword evidence="2" id="KW-1133">Transmembrane helix</keyword>
<dbReference type="Pfam" id="PF08239">
    <property type="entry name" value="SH3_3"/>
    <property type="match status" value="1"/>
</dbReference>
<evidence type="ECO:0000259" key="4">
    <source>
        <dbReference type="Pfam" id="PF08239"/>
    </source>
</evidence>
<feature type="compositionally biased region" description="Pro residues" evidence="1">
    <location>
        <begin position="139"/>
        <end position="151"/>
    </location>
</feature>
<feature type="transmembrane region" description="Helical" evidence="2">
    <location>
        <begin position="95"/>
        <end position="115"/>
    </location>
</feature>
<keyword evidence="6" id="KW-1185">Reference proteome</keyword>
<protein>
    <submittedName>
        <fullName evidence="5">SH3 domain-containing protein</fullName>
    </submittedName>
</protein>
<name>A0ABW0NBK3_9BURK</name>
<keyword evidence="3" id="KW-0732">Signal</keyword>
<feature type="compositionally biased region" description="Low complexity" evidence="1">
    <location>
        <begin position="167"/>
        <end position="176"/>
    </location>
</feature>
<keyword evidence="2" id="KW-0472">Membrane</keyword>
<comment type="caution">
    <text evidence="5">The sequence shown here is derived from an EMBL/GenBank/DDBJ whole genome shotgun (WGS) entry which is preliminary data.</text>
</comment>
<evidence type="ECO:0000313" key="6">
    <source>
        <dbReference type="Proteomes" id="UP001596037"/>
    </source>
</evidence>
<dbReference type="EMBL" id="JBHSMF010000006">
    <property type="protein sequence ID" value="MFC5497367.1"/>
    <property type="molecule type" value="Genomic_DNA"/>
</dbReference>
<feature type="signal peptide" evidence="3">
    <location>
        <begin position="1"/>
        <end position="23"/>
    </location>
</feature>
<feature type="chain" id="PRO_5046478359" evidence="3">
    <location>
        <begin position="24"/>
        <end position="202"/>
    </location>
</feature>
<feature type="domain" description="SH3b" evidence="4">
    <location>
        <begin position="35"/>
        <end position="85"/>
    </location>
</feature>
<keyword evidence="2" id="KW-0812">Transmembrane</keyword>
<sequence>MTQLFRSSIAALALTVLAGAAQAQGWLAFAAKDIHLRAGPARDYPVVAIVPAGVELQVQGCLPNYSWCDVLAGPNRGWVYAGNISYPYQGARVPVLTYGAVIGIGVLGFVINDYWHDYYRGRPWYGDRDRWIHRPHLRPAPLPRPFPPPHGVRPEHPRLPQPAAPIGAHPPLGAPHRPGPPPRAPGPARAPGHEPRGDRPQR</sequence>
<feature type="compositionally biased region" description="Basic and acidic residues" evidence="1">
    <location>
        <begin position="191"/>
        <end position="202"/>
    </location>
</feature>
<evidence type="ECO:0000313" key="5">
    <source>
        <dbReference type="EMBL" id="MFC5497367.1"/>
    </source>
</evidence>
<dbReference type="InterPro" id="IPR003646">
    <property type="entry name" value="SH3-like_bac-type"/>
</dbReference>
<evidence type="ECO:0000256" key="2">
    <source>
        <dbReference type="SAM" id="Phobius"/>
    </source>
</evidence>
<dbReference type="RefSeq" id="WP_376849410.1">
    <property type="nucleotide sequence ID" value="NZ_JBHSMF010000006.1"/>
</dbReference>
<reference evidence="6" key="1">
    <citation type="journal article" date="2019" name="Int. J. Syst. Evol. Microbiol.">
        <title>The Global Catalogue of Microorganisms (GCM) 10K type strain sequencing project: providing services to taxonomists for standard genome sequencing and annotation.</title>
        <authorList>
            <consortium name="The Broad Institute Genomics Platform"/>
            <consortium name="The Broad Institute Genome Sequencing Center for Infectious Disease"/>
            <person name="Wu L."/>
            <person name="Ma J."/>
        </authorList>
    </citation>
    <scope>NUCLEOTIDE SEQUENCE [LARGE SCALE GENOMIC DNA]</scope>
    <source>
        <strain evidence="6">CCUG 57401</strain>
    </source>
</reference>
<proteinExistence type="predicted"/>
<dbReference type="Proteomes" id="UP001596037">
    <property type="component" value="Unassembled WGS sequence"/>
</dbReference>
<accession>A0ABW0NBK3</accession>
<organism evidence="5 6">
    <name type="scientific">Caenimonas terrae</name>
    <dbReference type="NCBI Taxonomy" id="696074"/>
    <lineage>
        <taxon>Bacteria</taxon>
        <taxon>Pseudomonadati</taxon>
        <taxon>Pseudomonadota</taxon>
        <taxon>Betaproteobacteria</taxon>
        <taxon>Burkholderiales</taxon>
        <taxon>Comamonadaceae</taxon>
        <taxon>Caenimonas</taxon>
    </lineage>
</organism>
<evidence type="ECO:0000256" key="3">
    <source>
        <dbReference type="SAM" id="SignalP"/>
    </source>
</evidence>